<dbReference type="InterPro" id="IPR006056">
    <property type="entry name" value="RidA"/>
</dbReference>
<comment type="caution">
    <text evidence="2">The sequence shown here is derived from an EMBL/GenBank/DDBJ whole genome shotgun (WGS) entry which is preliminary data.</text>
</comment>
<dbReference type="FunFam" id="3.30.1330.40:FF:000001">
    <property type="entry name" value="L-PSP family endoribonuclease"/>
    <property type="match status" value="1"/>
</dbReference>
<dbReference type="GO" id="GO:0019239">
    <property type="term" value="F:deaminase activity"/>
    <property type="evidence" value="ECO:0007669"/>
    <property type="project" value="TreeGrafter"/>
</dbReference>
<proteinExistence type="inferred from homology"/>
<sequence length="127" mass="13920">MKKIIKSDKAPAPIGPYNQAVIHNGTLYASGQIAINPENGELVTDSIEAETRQVMANIKAILEEADLTFDDIIKCSVFVSDMNNFGRINAVYAEYFNESNAPARELVEVANLPKFVNLEISVIAAFD</sequence>
<dbReference type="GO" id="GO:0005829">
    <property type="term" value="C:cytosol"/>
    <property type="evidence" value="ECO:0007669"/>
    <property type="project" value="TreeGrafter"/>
</dbReference>
<dbReference type="Pfam" id="PF01042">
    <property type="entry name" value="Ribonuc_L-PSP"/>
    <property type="match status" value="1"/>
</dbReference>
<dbReference type="InterPro" id="IPR035959">
    <property type="entry name" value="RutC-like_sf"/>
</dbReference>
<keyword evidence="3" id="KW-1185">Reference proteome</keyword>
<gene>
    <name evidence="2" type="ORF">CRP01_02690</name>
</gene>
<organism evidence="2 3">
    <name type="scientific">Flavilitoribacter nigricans (strain ATCC 23147 / DSM 23189 / NBRC 102662 / NCIMB 1420 / SS-2)</name>
    <name type="common">Lewinella nigricans</name>
    <dbReference type="NCBI Taxonomy" id="1122177"/>
    <lineage>
        <taxon>Bacteria</taxon>
        <taxon>Pseudomonadati</taxon>
        <taxon>Bacteroidota</taxon>
        <taxon>Saprospiria</taxon>
        <taxon>Saprospirales</taxon>
        <taxon>Lewinellaceae</taxon>
        <taxon>Flavilitoribacter</taxon>
    </lineage>
</organism>
<dbReference type="SUPFAM" id="SSF55298">
    <property type="entry name" value="YjgF-like"/>
    <property type="match status" value="1"/>
</dbReference>
<reference evidence="2 3" key="1">
    <citation type="submission" date="2017-10" db="EMBL/GenBank/DDBJ databases">
        <title>The draft genome sequence of Lewinella nigricans NBRC 102662.</title>
        <authorList>
            <person name="Wang K."/>
        </authorList>
    </citation>
    <scope>NUCLEOTIDE SEQUENCE [LARGE SCALE GENOMIC DNA]</scope>
    <source>
        <strain evidence="2 3">NBRC 102662</strain>
    </source>
</reference>
<name>A0A2D0NIG9_FLAN2</name>
<dbReference type="InterPro" id="IPR006175">
    <property type="entry name" value="YjgF/YER057c/UK114"/>
</dbReference>
<dbReference type="Proteomes" id="UP000223913">
    <property type="component" value="Unassembled WGS sequence"/>
</dbReference>
<dbReference type="PANTHER" id="PTHR11803:SF58">
    <property type="entry name" value="PROTEIN HMF1-RELATED"/>
    <property type="match status" value="1"/>
</dbReference>
<comment type="similarity">
    <text evidence="1">Belongs to the RutC family.</text>
</comment>
<dbReference type="Gene3D" id="3.30.1330.40">
    <property type="entry name" value="RutC-like"/>
    <property type="match status" value="1"/>
</dbReference>
<evidence type="ECO:0000256" key="1">
    <source>
        <dbReference type="ARBA" id="ARBA00010552"/>
    </source>
</evidence>
<dbReference type="NCBIfam" id="TIGR00004">
    <property type="entry name" value="Rid family detoxifying hydrolase"/>
    <property type="match status" value="1"/>
</dbReference>
<evidence type="ECO:0000313" key="3">
    <source>
        <dbReference type="Proteomes" id="UP000223913"/>
    </source>
</evidence>
<dbReference type="CDD" id="cd00448">
    <property type="entry name" value="YjgF_YER057c_UK114_family"/>
    <property type="match status" value="1"/>
</dbReference>
<dbReference type="RefSeq" id="WP_099148449.1">
    <property type="nucleotide sequence ID" value="NZ_PDUD01000002.1"/>
</dbReference>
<accession>A0A2D0NIG9</accession>
<evidence type="ECO:0000313" key="2">
    <source>
        <dbReference type="EMBL" id="PHN08247.1"/>
    </source>
</evidence>
<dbReference type="EMBL" id="PDUD01000002">
    <property type="protein sequence ID" value="PHN08247.1"/>
    <property type="molecule type" value="Genomic_DNA"/>
</dbReference>
<dbReference type="AlphaFoldDB" id="A0A2D0NIG9"/>
<dbReference type="PANTHER" id="PTHR11803">
    <property type="entry name" value="2-IMINOBUTANOATE/2-IMINOPROPANOATE DEAMINASE RIDA"/>
    <property type="match status" value="1"/>
</dbReference>
<protein>
    <submittedName>
        <fullName evidence="2">Reactive intermediate/imine deaminase</fullName>
    </submittedName>
</protein>
<dbReference type="OrthoDB" id="9803101at2"/>